<dbReference type="Pfam" id="PF00293">
    <property type="entry name" value="NUDIX"/>
    <property type="match status" value="1"/>
</dbReference>
<dbReference type="GO" id="GO:0019693">
    <property type="term" value="P:ribose phosphate metabolic process"/>
    <property type="evidence" value="ECO:0007669"/>
    <property type="project" value="TreeGrafter"/>
</dbReference>
<protein>
    <recommendedName>
        <fullName evidence="4">GDP-mannose pyrophosphatase</fullName>
    </recommendedName>
    <alternativeName>
        <fullName evidence="6">GDP-mannose hydrolase</fullName>
    </alternativeName>
    <alternativeName>
        <fullName evidence="7">GDPMK</fullName>
    </alternativeName>
</protein>
<evidence type="ECO:0000256" key="3">
    <source>
        <dbReference type="ARBA" id="ARBA00007275"/>
    </source>
</evidence>
<dbReference type="GO" id="GO:0005829">
    <property type="term" value="C:cytosol"/>
    <property type="evidence" value="ECO:0007669"/>
    <property type="project" value="TreeGrafter"/>
</dbReference>
<evidence type="ECO:0000256" key="6">
    <source>
        <dbReference type="ARBA" id="ARBA00032162"/>
    </source>
</evidence>
<accession>A0A178MMA5</accession>
<dbReference type="PANTHER" id="PTHR11839">
    <property type="entry name" value="UDP/ADP-SUGAR PYROPHOSPHATASE"/>
    <property type="match status" value="1"/>
</dbReference>
<evidence type="ECO:0000256" key="2">
    <source>
        <dbReference type="ARBA" id="ARBA00001946"/>
    </source>
</evidence>
<dbReference type="InterPro" id="IPR015797">
    <property type="entry name" value="NUDIX_hydrolase-like_dom_sf"/>
</dbReference>
<dbReference type="PROSITE" id="PS51462">
    <property type="entry name" value="NUDIX"/>
    <property type="match status" value="1"/>
</dbReference>
<dbReference type="OrthoDB" id="9806150at2"/>
<dbReference type="STRING" id="1285242.A6A04_18870"/>
<sequence>MPPSTRRADYRRYRELVTERPDWFVNGPDGIQILLEDADIRAAQRHIAKRNRAIGLPPASASVGVLSEDRYVVALRDAIRFPDGSLGTHNRVIYANPDGVAVLAVTAGRIVLIRIYRHPVRRWMLEIPRGTVEAGHSLEQTVHQEMAEEVGGAISRMVHMGRTTSDTSLCTGRVDLYFAEIDGVGKPQLSEGIGQILLVTPDEFMAMAERREIEDAYALAAFAQARIRGLV</sequence>
<dbReference type="AlphaFoldDB" id="A0A178MMA5"/>
<evidence type="ECO:0000256" key="7">
    <source>
        <dbReference type="ARBA" id="ARBA00032272"/>
    </source>
</evidence>
<dbReference type="RefSeq" id="WP_068493096.1">
    <property type="nucleotide sequence ID" value="NZ_LWQT01000058.1"/>
</dbReference>
<comment type="catalytic activity">
    <reaction evidence="1">
        <text>GDP-alpha-D-mannose + H2O = alpha-D-mannose 1-phosphate + GMP + 2 H(+)</text>
        <dbReference type="Rhea" id="RHEA:27978"/>
        <dbReference type="ChEBI" id="CHEBI:15377"/>
        <dbReference type="ChEBI" id="CHEBI:15378"/>
        <dbReference type="ChEBI" id="CHEBI:57527"/>
        <dbReference type="ChEBI" id="CHEBI:58115"/>
        <dbReference type="ChEBI" id="CHEBI:58409"/>
    </reaction>
</comment>
<dbReference type="GO" id="GO:0016787">
    <property type="term" value="F:hydrolase activity"/>
    <property type="evidence" value="ECO:0007669"/>
    <property type="project" value="UniProtKB-KW"/>
</dbReference>
<dbReference type="CDD" id="cd03424">
    <property type="entry name" value="NUDIX_ADPRase_Nudt5_UGPPase_Nudt14"/>
    <property type="match status" value="1"/>
</dbReference>
<dbReference type="Proteomes" id="UP000078428">
    <property type="component" value="Unassembled WGS sequence"/>
</dbReference>
<evidence type="ECO:0000256" key="1">
    <source>
        <dbReference type="ARBA" id="ARBA00000847"/>
    </source>
</evidence>
<dbReference type="PANTHER" id="PTHR11839:SF18">
    <property type="entry name" value="NUDIX HYDROLASE DOMAIN-CONTAINING PROTEIN"/>
    <property type="match status" value="1"/>
</dbReference>
<dbReference type="EMBL" id="LWQT01000058">
    <property type="protein sequence ID" value="OAN49801.1"/>
    <property type="molecule type" value="Genomic_DNA"/>
</dbReference>
<comment type="cofactor">
    <cofactor evidence="2">
        <name>Mg(2+)</name>
        <dbReference type="ChEBI" id="CHEBI:18420"/>
    </cofactor>
</comment>
<organism evidence="9 10">
    <name type="scientific">Paramagnetospirillum marisnigri</name>
    <dbReference type="NCBI Taxonomy" id="1285242"/>
    <lineage>
        <taxon>Bacteria</taxon>
        <taxon>Pseudomonadati</taxon>
        <taxon>Pseudomonadota</taxon>
        <taxon>Alphaproteobacteria</taxon>
        <taxon>Rhodospirillales</taxon>
        <taxon>Magnetospirillaceae</taxon>
        <taxon>Paramagnetospirillum</taxon>
    </lineage>
</organism>
<gene>
    <name evidence="9" type="ORF">A6A04_18870</name>
</gene>
<evidence type="ECO:0000259" key="8">
    <source>
        <dbReference type="PROSITE" id="PS51462"/>
    </source>
</evidence>
<comment type="similarity">
    <text evidence="3">Belongs to the Nudix hydrolase family. NudK subfamily.</text>
</comment>
<dbReference type="InterPro" id="IPR000086">
    <property type="entry name" value="NUDIX_hydrolase_dom"/>
</dbReference>
<dbReference type="Gene3D" id="3.90.79.10">
    <property type="entry name" value="Nucleoside Triphosphate Pyrophosphohydrolase"/>
    <property type="match status" value="1"/>
</dbReference>
<dbReference type="GO" id="GO:0006753">
    <property type="term" value="P:nucleoside phosphate metabolic process"/>
    <property type="evidence" value="ECO:0007669"/>
    <property type="project" value="TreeGrafter"/>
</dbReference>
<evidence type="ECO:0000313" key="10">
    <source>
        <dbReference type="Proteomes" id="UP000078428"/>
    </source>
</evidence>
<reference evidence="9 10" key="1">
    <citation type="submission" date="2016-04" db="EMBL/GenBank/DDBJ databases">
        <title>Draft genome sequence of freshwater magnetotactic bacteria Magnetospirillum marisnigri SP-1 and Magnetospirillum moscoviense BB-1.</title>
        <authorList>
            <person name="Koziaeva V."/>
            <person name="Dziuba M.V."/>
            <person name="Ivanov T.M."/>
            <person name="Kuznetsov B."/>
            <person name="Grouzdev D.S."/>
        </authorList>
    </citation>
    <scope>NUCLEOTIDE SEQUENCE [LARGE SCALE GENOMIC DNA]</scope>
    <source>
        <strain evidence="9 10">SP-1</strain>
    </source>
</reference>
<dbReference type="SUPFAM" id="SSF55811">
    <property type="entry name" value="Nudix"/>
    <property type="match status" value="1"/>
</dbReference>
<keyword evidence="10" id="KW-1185">Reference proteome</keyword>
<evidence type="ECO:0000256" key="5">
    <source>
        <dbReference type="ARBA" id="ARBA00022801"/>
    </source>
</evidence>
<evidence type="ECO:0000256" key="4">
    <source>
        <dbReference type="ARBA" id="ARBA00016377"/>
    </source>
</evidence>
<name>A0A178MMA5_9PROT</name>
<evidence type="ECO:0000313" key="9">
    <source>
        <dbReference type="EMBL" id="OAN49801.1"/>
    </source>
</evidence>
<keyword evidence="5 9" id="KW-0378">Hydrolase</keyword>
<feature type="domain" description="Nudix hydrolase" evidence="8">
    <location>
        <begin position="95"/>
        <end position="223"/>
    </location>
</feature>
<comment type="caution">
    <text evidence="9">The sequence shown here is derived from an EMBL/GenBank/DDBJ whole genome shotgun (WGS) entry which is preliminary data.</text>
</comment>
<proteinExistence type="inferred from homology"/>